<evidence type="ECO:0000256" key="1">
    <source>
        <dbReference type="SAM" id="Phobius"/>
    </source>
</evidence>
<evidence type="ECO:0000313" key="3">
    <source>
        <dbReference type="Proteomes" id="UP000612855"/>
    </source>
</evidence>
<dbReference type="AlphaFoldDB" id="A0A917EEW9"/>
<gene>
    <name evidence="2" type="ORF">GCM10011360_22150</name>
</gene>
<dbReference type="EMBL" id="BMFJ01000001">
    <property type="protein sequence ID" value="GGE33894.1"/>
    <property type="molecule type" value="Genomic_DNA"/>
</dbReference>
<organism evidence="2 3">
    <name type="scientific">Primorskyibacter flagellatus</name>
    <dbReference type="NCBI Taxonomy" id="1387277"/>
    <lineage>
        <taxon>Bacteria</taxon>
        <taxon>Pseudomonadati</taxon>
        <taxon>Pseudomonadota</taxon>
        <taxon>Alphaproteobacteria</taxon>
        <taxon>Rhodobacterales</taxon>
        <taxon>Roseobacteraceae</taxon>
        <taxon>Primorskyibacter</taxon>
    </lineage>
</organism>
<dbReference type="RefSeq" id="WP_188477744.1">
    <property type="nucleotide sequence ID" value="NZ_BMFJ01000001.1"/>
</dbReference>
<keyword evidence="1" id="KW-1133">Transmembrane helix</keyword>
<feature type="transmembrane region" description="Helical" evidence="1">
    <location>
        <begin position="311"/>
        <end position="329"/>
    </location>
</feature>
<accession>A0A917EEW9</accession>
<evidence type="ECO:0008006" key="4">
    <source>
        <dbReference type="Google" id="ProtNLM"/>
    </source>
</evidence>
<feature type="transmembrane region" description="Helical" evidence="1">
    <location>
        <begin position="232"/>
        <end position="256"/>
    </location>
</feature>
<protein>
    <recommendedName>
        <fullName evidence="4">DUF2029 domain-containing protein</fullName>
    </recommendedName>
</protein>
<keyword evidence="1" id="KW-0472">Membrane</keyword>
<reference evidence="3" key="1">
    <citation type="journal article" date="2019" name="Int. J. Syst. Evol. Microbiol.">
        <title>The Global Catalogue of Microorganisms (GCM) 10K type strain sequencing project: providing services to taxonomists for standard genome sequencing and annotation.</title>
        <authorList>
            <consortium name="The Broad Institute Genomics Platform"/>
            <consortium name="The Broad Institute Genome Sequencing Center for Infectious Disease"/>
            <person name="Wu L."/>
            <person name="Ma J."/>
        </authorList>
    </citation>
    <scope>NUCLEOTIDE SEQUENCE [LARGE SCALE GENOMIC DNA]</scope>
    <source>
        <strain evidence="3">CGMCC 1.12664</strain>
    </source>
</reference>
<sequence>MLTLIGGKLLFNSHEADMIHLSDMVLRMASGAVAHMDFATPIGGWAMLPMALLMRAGLGLGEAMVWSQIIVLLVLFPALLWVAFSRLTLGQSVALGLAVAGLAAGHVSGGTEPLLSFSMHYNRWCWAASLIVVMIALVPPKAGGEVADGAATGLLMAAMAMVKVTFPLSLALPVVFALLRSGRSRTLIVALVSALALLLAVTLAEGFGYWTAYAGDLLTVTGSETRAMPSDHWQALILSPVATPATLCVAALIWLLRRGGDSGRAAALMLFYPAFVFISWQNFGNDLIWLCVVALLAWQVWTATGQGAARLIALAAGVLILPVMLNILYSPLRAATAPRDAFRPMFAGEPGLLMVTKRGETAWTKSASIPAPDAEPTVFRGETLPDCELTTGIVPAMERDAAALTGIAPEMTVQPFVAGVFAAHWMFGPLAPLPGGTPWYYSGLPGIENATHLLVPACPADLRARARVLALVEKAGIELEPAGETPDFRLYAIRR</sequence>
<proteinExistence type="predicted"/>
<feature type="transmembrane region" description="Helical" evidence="1">
    <location>
        <begin position="32"/>
        <end position="53"/>
    </location>
</feature>
<feature type="transmembrane region" description="Helical" evidence="1">
    <location>
        <begin position="90"/>
        <end position="109"/>
    </location>
</feature>
<feature type="transmembrane region" description="Helical" evidence="1">
    <location>
        <begin position="65"/>
        <end position="84"/>
    </location>
</feature>
<feature type="transmembrane region" description="Helical" evidence="1">
    <location>
        <begin position="186"/>
        <end position="212"/>
    </location>
</feature>
<dbReference type="Proteomes" id="UP000612855">
    <property type="component" value="Unassembled WGS sequence"/>
</dbReference>
<evidence type="ECO:0000313" key="2">
    <source>
        <dbReference type="EMBL" id="GGE33894.1"/>
    </source>
</evidence>
<feature type="transmembrane region" description="Helical" evidence="1">
    <location>
        <begin position="287"/>
        <end position="304"/>
    </location>
</feature>
<feature type="transmembrane region" description="Helical" evidence="1">
    <location>
        <begin position="150"/>
        <end position="179"/>
    </location>
</feature>
<keyword evidence="1" id="KW-0812">Transmembrane</keyword>
<name>A0A917EEW9_9RHOB</name>
<comment type="caution">
    <text evidence="2">The sequence shown here is derived from an EMBL/GenBank/DDBJ whole genome shotgun (WGS) entry which is preliminary data.</text>
</comment>
<keyword evidence="3" id="KW-1185">Reference proteome</keyword>